<evidence type="ECO:0000256" key="5">
    <source>
        <dbReference type="ARBA" id="ARBA00022741"/>
    </source>
</evidence>
<keyword evidence="6" id="KW-0418">Kinase</keyword>
<dbReference type="CDD" id="cd00082">
    <property type="entry name" value="HisKA"/>
    <property type="match status" value="1"/>
</dbReference>
<keyword evidence="9" id="KW-1133">Transmembrane helix</keyword>
<dbReference type="Gene3D" id="3.30.450.20">
    <property type="entry name" value="PAS domain"/>
    <property type="match status" value="1"/>
</dbReference>
<dbReference type="InterPro" id="IPR003594">
    <property type="entry name" value="HATPase_dom"/>
</dbReference>
<keyword evidence="5" id="KW-0547">Nucleotide-binding</keyword>
<proteinExistence type="predicted"/>
<dbReference type="PANTHER" id="PTHR43065">
    <property type="entry name" value="SENSOR HISTIDINE KINASE"/>
    <property type="match status" value="1"/>
</dbReference>
<organism evidence="11 12">
    <name type="scientific">Myxococcus xanthus</name>
    <dbReference type="NCBI Taxonomy" id="34"/>
    <lineage>
        <taxon>Bacteria</taxon>
        <taxon>Pseudomonadati</taxon>
        <taxon>Myxococcota</taxon>
        <taxon>Myxococcia</taxon>
        <taxon>Myxococcales</taxon>
        <taxon>Cystobacterineae</taxon>
        <taxon>Myxococcaceae</taxon>
        <taxon>Myxococcus</taxon>
    </lineage>
</organism>
<dbReference type="InterPro" id="IPR035965">
    <property type="entry name" value="PAS-like_dom_sf"/>
</dbReference>
<evidence type="ECO:0000313" key="11">
    <source>
        <dbReference type="EMBL" id="NOJ78284.1"/>
    </source>
</evidence>
<evidence type="ECO:0000256" key="2">
    <source>
        <dbReference type="ARBA" id="ARBA00012438"/>
    </source>
</evidence>
<evidence type="ECO:0000313" key="12">
    <source>
        <dbReference type="Proteomes" id="UP000533080"/>
    </source>
</evidence>
<keyword evidence="9" id="KW-0472">Membrane</keyword>
<feature type="transmembrane region" description="Helical" evidence="9">
    <location>
        <begin position="299"/>
        <end position="323"/>
    </location>
</feature>
<name>A0A7Y4MQ98_MYXXA</name>
<dbReference type="Pfam" id="PF02518">
    <property type="entry name" value="HATPase_c"/>
    <property type="match status" value="1"/>
</dbReference>
<dbReference type="Pfam" id="PF00512">
    <property type="entry name" value="HisKA"/>
    <property type="match status" value="1"/>
</dbReference>
<protein>
    <recommendedName>
        <fullName evidence="2">histidine kinase</fullName>
        <ecNumber evidence="2">2.7.13.3</ecNumber>
    </recommendedName>
</protein>
<dbReference type="SMART" id="SM00388">
    <property type="entry name" value="HisKA"/>
    <property type="match status" value="1"/>
</dbReference>
<dbReference type="InterPro" id="IPR013656">
    <property type="entry name" value="PAS_4"/>
</dbReference>
<keyword evidence="7" id="KW-0067">ATP-binding</keyword>
<evidence type="ECO:0000256" key="3">
    <source>
        <dbReference type="ARBA" id="ARBA00022553"/>
    </source>
</evidence>
<dbReference type="RefSeq" id="WP_171440707.1">
    <property type="nucleotide sequence ID" value="NZ_JABFNS010000012.1"/>
</dbReference>
<dbReference type="Gene3D" id="3.30.565.10">
    <property type="entry name" value="Histidine kinase-like ATPase, C-terminal domain"/>
    <property type="match status" value="1"/>
</dbReference>
<dbReference type="InterPro" id="IPR005467">
    <property type="entry name" value="His_kinase_dom"/>
</dbReference>
<accession>A0A7Y4MQ98</accession>
<dbReference type="AlphaFoldDB" id="A0A7Y4MQ98"/>
<feature type="domain" description="Histidine kinase" evidence="10">
    <location>
        <begin position="481"/>
        <end position="694"/>
    </location>
</feature>
<dbReference type="InterPro" id="IPR003661">
    <property type="entry name" value="HisK_dim/P_dom"/>
</dbReference>
<keyword evidence="8" id="KW-0902">Two-component regulatory system</keyword>
<gene>
    <name evidence="11" type="ORF">HNV28_08010</name>
</gene>
<keyword evidence="4" id="KW-0808">Transferase</keyword>
<evidence type="ECO:0000256" key="7">
    <source>
        <dbReference type="ARBA" id="ARBA00022840"/>
    </source>
</evidence>
<dbReference type="Gene3D" id="1.10.287.130">
    <property type="match status" value="1"/>
</dbReference>
<dbReference type="Pfam" id="PF08448">
    <property type="entry name" value="PAS_4"/>
    <property type="match status" value="1"/>
</dbReference>
<dbReference type="InterPro" id="IPR036097">
    <property type="entry name" value="HisK_dim/P_sf"/>
</dbReference>
<evidence type="ECO:0000256" key="6">
    <source>
        <dbReference type="ARBA" id="ARBA00022777"/>
    </source>
</evidence>
<evidence type="ECO:0000256" key="1">
    <source>
        <dbReference type="ARBA" id="ARBA00000085"/>
    </source>
</evidence>
<dbReference type="SUPFAM" id="SSF55785">
    <property type="entry name" value="PYP-like sensor domain (PAS domain)"/>
    <property type="match status" value="1"/>
</dbReference>
<keyword evidence="9" id="KW-0812">Transmembrane</keyword>
<dbReference type="PRINTS" id="PR00344">
    <property type="entry name" value="BCTRLSENSOR"/>
</dbReference>
<evidence type="ECO:0000256" key="9">
    <source>
        <dbReference type="SAM" id="Phobius"/>
    </source>
</evidence>
<dbReference type="SUPFAM" id="SSF55874">
    <property type="entry name" value="ATPase domain of HSP90 chaperone/DNA topoisomerase II/histidine kinase"/>
    <property type="match status" value="1"/>
</dbReference>
<comment type="catalytic activity">
    <reaction evidence="1">
        <text>ATP + protein L-histidine = ADP + protein N-phospho-L-histidine.</text>
        <dbReference type="EC" id="2.7.13.3"/>
    </reaction>
</comment>
<evidence type="ECO:0000259" key="10">
    <source>
        <dbReference type="PROSITE" id="PS50109"/>
    </source>
</evidence>
<dbReference type="InterPro" id="IPR036890">
    <property type="entry name" value="HATPase_C_sf"/>
</dbReference>
<dbReference type="SUPFAM" id="SSF47384">
    <property type="entry name" value="Homodimeric domain of signal transducing histidine kinase"/>
    <property type="match status" value="1"/>
</dbReference>
<dbReference type="SMART" id="SM00387">
    <property type="entry name" value="HATPase_c"/>
    <property type="match status" value="1"/>
</dbReference>
<dbReference type="InterPro" id="IPR004358">
    <property type="entry name" value="Sig_transdc_His_kin-like_C"/>
</dbReference>
<dbReference type="PROSITE" id="PS50109">
    <property type="entry name" value="HIS_KIN"/>
    <property type="match status" value="1"/>
</dbReference>
<evidence type="ECO:0000256" key="8">
    <source>
        <dbReference type="ARBA" id="ARBA00023012"/>
    </source>
</evidence>
<dbReference type="GO" id="GO:0000155">
    <property type="term" value="F:phosphorelay sensor kinase activity"/>
    <property type="evidence" value="ECO:0007669"/>
    <property type="project" value="InterPro"/>
</dbReference>
<comment type="caution">
    <text evidence="11">The sequence shown here is derived from an EMBL/GenBank/DDBJ whole genome shotgun (WGS) entry which is preliminary data.</text>
</comment>
<reference evidence="11 12" key="1">
    <citation type="submission" date="2020-05" db="EMBL/GenBank/DDBJ databases">
        <authorList>
            <person name="Whitworth D."/>
        </authorList>
    </citation>
    <scope>NUCLEOTIDE SEQUENCE [LARGE SCALE GENOMIC DNA]</scope>
    <source>
        <strain evidence="11 12">AM005</strain>
    </source>
</reference>
<dbReference type="GO" id="GO:0005524">
    <property type="term" value="F:ATP binding"/>
    <property type="evidence" value="ECO:0007669"/>
    <property type="project" value="UniProtKB-KW"/>
</dbReference>
<dbReference type="PANTHER" id="PTHR43065:SF10">
    <property type="entry name" value="PEROXIDE STRESS-ACTIVATED HISTIDINE KINASE MAK3"/>
    <property type="match status" value="1"/>
</dbReference>
<dbReference type="EMBL" id="JABFNT010000019">
    <property type="protein sequence ID" value="NOJ78284.1"/>
    <property type="molecule type" value="Genomic_DNA"/>
</dbReference>
<evidence type="ECO:0000256" key="4">
    <source>
        <dbReference type="ARBA" id="ARBA00022679"/>
    </source>
</evidence>
<dbReference type="Proteomes" id="UP000533080">
    <property type="component" value="Unassembled WGS sequence"/>
</dbReference>
<sequence>MRYALVPILLLCVALTTVGVGVFTLLERNREAQWHQFAVERQAQLDEATRGVAETLDDVAEDLRFAGELMSQPGTLAEHRREMRALLEAVGQYKVLIAYDASGKEWLRMLDRRMGKQVARAPVLAQMAEAARRALLRPPGDVTLSPPMEEGGLDSLRVMATALPVDEQGRPEGAVAVLVDTTSFFTPLRIVTSDPDARLLLLGTYGQPTSASDATLADWFRRLEAEGSSLVPGFTTLVARMREGERGALPLRAEEAERLGLGRSEAIAVFTPIRVRGGSHWAAATLVSTATLRAHQQALIWRLLAAALLVALFLVTFAVYVVLAQRRAAALRESRQHADQLAHLHDKTQKILDHIPSGVLALTVDGRISAVNQVLRERMPPDAIGAPLETAFPQAPAPVVSRIRALVEAAASESRAHGILGETLVLFGEEGRFNLHAVPLEARHPEVQTLLVVEDLSNVRALETQLLRAEKLATVGVLAAGIAHEIGTPLGVVRGRAEYVLGKLGREHPQGPGIAVIIEQIDRVSRTLRQLLDFSRLQPTAVRPVPLISLLRDVQELLRMEVERRGVRFEVTVPETLPPLAADPDQLQQVLVNLALNACHACGEGGQVTLSAAVPEAEPWGLVALTLRDDGCGIPREHLNQVFDPFFTTKKRGQGTGLGLTMVAHVVRNHGGRLELESEEGRGTCVTVLWPIAKPSAEERYVG</sequence>
<keyword evidence="3" id="KW-0597">Phosphoprotein</keyword>
<dbReference type="EC" id="2.7.13.3" evidence="2"/>